<gene>
    <name evidence="3" type="primary">LOC105158383</name>
</gene>
<dbReference type="RefSeq" id="XP_011073431.1">
    <property type="nucleotide sequence ID" value="XM_011075129.2"/>
</dbReference>
<keyword evidence="2" id="KW-1185">Reference proteome</keyword>
<dbReference type="FunCoup" id="A0A6I9SSH8">
    <property type="interactions" value="28"/>
</dbReference>
<accession>A0A6I9SSH8</accession>
<dbReference type="AlphaFoldDB" id="A0A6I9SSH8"/>
<evidence type="ECO:0000313" key="2">
    <source>
        <dbReference type="Proteomes" id="UP000504604"/>
    </source>
</evidence>
<dbReference type="InParanoid" id="A0A6I9SSH8"/>
<proteinExistence type="predicted"/>
<name>A0A6I9SSH8_SESIN</name>
<feature type="region of interest" description="Disordered" evidence="1">
    <location>
        <begin position="208"/>
        <end position="232"/>
    </location>
</feature>
<dbReference type="Proteomes" id="UP000504604">
    <property type="component" value="Linkage group LG3"/>
</dbReference>
<reference evidence="3" key="1">
    <citation type="submission" date="2025-08" db="UniProtKB">
        <authorList>
            <consortium name="RefSeq"/>
        </authorList>
    </citation>
    <scope>IDENTIFICATION</scope>
</reference>
<feature type="region of interest" description="Disordered" evidence="1">
    <location>
        <begin position="130"/>
        <end position="149"/>
    </location>
</feature>
<dbReference type="KEGG" id="sind:105158383"/>
<dbReference type="InterPro" id="IPR011990">
    <property type="entry name" value="TPR-like_helical_dom_sf"/>
</dbReference>
<feature type="region of interest" description="Disordered" evidence="1">
    <location>
        <begin position="33"/>
        <end position="57"/>
    </location>
</feature>
<evidence type="ECO:0000313" key="3">
    <source>
        <dbReference type="RefSeq" id="XP_011073431.1"/>
    </source>
</evidence>
<dbReference type="OrthoDB" id="439046at2759"/>
<feature type="region of interest" description="Disordered" evidence="1">
    <location>
        <begin position="342"/>
        <end position="371"/>
    </location>
</feature>
<dbReference type="GeneID" id="105158383"/>
<dbReference type="Gene3D" id="1.25.40.10">
    <property type="entry name" value="Tetratricopeptide repeat domain"/>
    <property type="match status" value="1"/>
</dbReference>
<organism evidence="2 3">
    <name type="scientific">Sesamum indicum</name>
    <name type="common">Oriental sesame</name>
    <name type="synonym">Sesamum orientale</name>
    <dbReference type="NCBI Taxonomy" id="4182"/>
    <lineage>
        <taxon>Eukaryota</taxon>
        <taxon>Viridiplantae</taxon>
        <taxon>Streptophyta</taxon>
        <taxon>Embryophyta</taxon>
        <taxon>Tracheophyta</taxon>
        <taxon>Spermatophyta</taxon>
        <taxon>Magnoliopsida</taxon>
        <taxon>eudicotyledons</taxon>
        <taxon>Gunneridae</taxon>
        <taxon>Pentapetalae</taxon>
        <taxon>asterids</taxon>
        <taxon>lamiids</taxon>
        <taxon>Lamiales</taxon>
        <taxon>Pedaliaceae</taxon>
        <taxon>Sesamum</taxon>
    </lineage>
</organism>
<feature type="compositionally biased region" description="Gly residues" evidence="1">
    <location>
        <begin position="208"/>
        <end position="217"/>
    </location>
</feature>
<sequence length="371" mass="40428">MHLHVKILTDMHNNCSIKSTHEDLCPLSPLHSNPPASIKPHQRRHSVYPSNEGAPPPIHVTLIHARIDRGKKRNRRQKRMLLRTSSAPVLRSWLQNSTAGSGSSAECDTLPQLPRTRSFCLSMSFEDSFGRSPPTHTDLKDPAKPKKSLKLSAKIKERRSGQEVGSIFLSGSGLGGAGIEEEFSLVPEKGRVPQTLVVGGGVAGGGGGRICGGGRGSNDGSDSDSQDPGSWHGSDSIDAYYEMMIQANPGNPLLLANYAKFLKEVKGDVAKAEEYCGRAILADSSDGNVLSLYADLIWQTQRDAARAETYFDQAVKTDPNDCYVLASYARFLWDVEDDEDELKDEYGTQRTSSPSKLLQEESHWPPIAAAS</sequence>
<evidence type="ECO:0000256" key="1">
    <source>
        <dbReference type="SAM" id="MobiDB-lite"/>
    </source>
</evidence>
<dbReference type="PANTHER" id="PTHR26312:SF168">
    <property type="entry name" value="OS06G0606700 PROTEIN"/>
    <property type="match status" value="1"/>
</dbReference>
<protein>
    <submittedName>
        <fullName evidence="3">Uncharacterized protein LOC105158383</fullName>
    </submittedName>
</protein>
<dbReference type="SUPFAM" id="SSF48452">
    <property type="entry name" value="TPR-like"/>
    <property type="match status" value="1"/>
</dbReference>
<dbReference type="PANTHER" id="PTHR26312">
    <property type="entry name" value="TETRATRICOPEPTIDE REPEAT PROTEIN 5"/>
    <property type="match status" value="1"/>
</dbReference>